<feature type="region of interest" description="Disordered" evidence="1">
    <location>
        <begin position="237"/>
        <end position="281"/>
    </location>
</feature>
<organism evidence="2 3">
    <name type="scientific">Plasmodium yoelii 17X</name>
    <dbReference type="NCBI Taxonomy" id="1323249"/>
    <lineage>
        <taxon>Eukaryota</taxon>
        <taxon>Sar</taxon>
        <taxon>Alveolata</taxon>
        <taxon>Apicomplexa</taxon>
        <taxon>Aconoidasida</taxon>
        <taxon>Haemosporida</taxon>
        <taxon>Plasmodiidae</taxon>
        <taxon>Plasmodium</taxon>
        <taxon>Plasmodium (Vinckeia)</taxon>
    </lineage>
</organism>
<evidence type="ECO:0000313" key="2">
    <source>
        <dbReference type="EMBL" id="ETB57311.1"/>
    </source>
</evidence>
<dbReference type="InterPro" id="IPR006477">
    <property type="entry name" value="Yir_bir_cir"/>
</dbReference>
<evidence type="ECO:0000256" key="1">
    <source>
        <dbReference type="SAM" id="MobiDB-lite"/>
    </source>
</evidence>
<gene>
    <name evidence="2" type="ORF">YYC_04819</name>
</gene>
<dbReference type="Proteomes" id="UP000018538">
    <property type="component" value="Unassembled WGS sequence"/>
</dbReference>
<sequence length="281" mass="32624">MDDETACDLFYEADKLLNGSTDIHKEINSFPEYLRYCPNNRPCSNRVEGIGALSGYLFTALNNDDKVYSEYFMMWLAHNLFKIAQKIKNSNANEITLSSAYEQYLKKNMGNFENLNILNNLMTLQNVNLRHMSELYTLLNHICNTIAYYKKNNEKHKNLSRNSIKCLNQYRTLYNVFSGNDTYLSLLQKLKKIYDDFRTAAIENDADKKYNIEKRLLELTKMNEKNNEQSINLQNIANKTSTQRKEPKNSRRYQGKSIKLTKESLSSKSKASTSTPKSSTT</sequence>
<keyword evidence="3" id="KW-1185">Reference proteome</keyword>
<dbReference type="AlphaFoldDB" id="V7PCL5"/>
<name>V7PCL5_PLAYE</name>
<evidence type="ECO:0008006" key="4">
    <source>
        <dbReference type="Google" id="ProtNLM"/>
    </source>
</evidence>
<protein>
    <recommendedName>
        <fullName evidence="4">BIR protein</fullName>
    </recommendedName>
</protein>
<dbReference type="Pfam" id="PF06022">
    <property type="entry name" value="Cir_Bir_Yir"/>
    <property type="match status" value="1"/>
</dbReference>
<accession>V7PCL5</accession>
<dbReference type="EMBL" id="KI635806">
    <property type="protein sequence ID" value="ETB57311.1"/>
    <property type="molecule type" value="Genomic_DNA"/>
</dbReference>
<feature type="compositionally biased region" description="Low complexity" evidence="1">
    <location>
        <begin position="263"/>
        <end position="281"/>
    </location>
</feature>
<reference evidence="2 3" key="1">
    <citation type="submission" date="2013-11" db="EMBL/GenBank/DDBJ databases">
        <title>The Genome Sequence of Plasmodium yoelii 17X.</title>
        <authorList>
            <consortium name="The Broad Institute Genomics Platform"/>
            <consortium name="The Broad Institute Genome Sequencing Center for Infectious Disease"/>
            <person name="Neafsey D."/>
            <person name="Adams J."/>
            <person name="Walker B."/>
            <person name="Young S.K."/>
            <person name="Zeng Q."/>
            <person name="Gargeya S."/>
            <person name="Fitzgerald M."/>
            <person name="Haas B."/>
            <person name="Abouelleil A."/>
            <person name="Alvarado L."/>
            <person name="Chapman S.B."/>
            <person name="Gainer-Dewar J."/>
            <person name="Goldberg J."/>
            <person name="Griggs A."/>
            <person name="Gujja S."/>
            <person name="Hansen M."/>
            <person name="Howarth C."/>
            <person name="Imamovic A."/>
            <person name="Ireland A."/>
            <person name="Larimer J."/>
            <person name="McCowan C."/>
            <person name="Murphy C."/>
            <person name="Pearson M."/>
            <person name="Poon T.W."/>
            <person name="Priest M."/>
            <person name="Roberts A."/>
            <person name="Saif S."/>
            <person name="Shea T."/>
            <person name="Sykes S."/>
            <person name="Wortman J."/>
            <person name="Nusbaum C."/>
            <person name="Birren B."/>
        </authorList>
    </citation>
    <scope>NUCLEOTIDE SEQUENCE [LARGE SCALE GENOMIC DNA]</scope>
    <source>
        <strain evidence="2 3">17X</strain>
    </source>
</reference>
<evidence type="ECO:0000313" key="3">
    <source>
        <dbReference type="Proteomes" id="UP000018538"/>
    </source>
</evidence>
<dbReference type="OrthoDB" id="373277at2759"/>
<proteinExistence type="predicted"/>